<evidence type="ECO:0000256" key="1">
    <source>
        <dbReference type="SAM" id="MobiDB-lite"/>
    </source>
</evidence>
<dbReference type="EMBL" id="CAJNOC010003737">
    <property type="protein sequence ID" value="CAF0995624.1"/>
    <property type="molecule type" value="Genomic_DNA"/>
</dbReference>
<name>A0A814GFH2_9BILA</name>
<feature type="compositionally biased region" description="Low complexity" evidence="1">
    <location>
        <begin position="70"/>
        <end position="88"/>
    </location>
</feature>
<accession>A0A814GFH2</accession>
<dbReference type="AlphaFoldDB" id="A0A814GFH2"/>
<protein>
    <submittedName>
        <fullName evidence="2">Uncharacterized protein</fullName>
    </submittedName>
</protein>
<evidence type="ECO:0000313" key="2">
    <source>
        <dbReference type="EMBL" id="CAF0995624.1"/>
    </source>
</evidence>
<feature type="region of interest" description="Disordered" evidence="1">
    <location>
        <begin position="53"/>
        <end position="122"/>
    </location>
</feature>
<gene>
    <name evidence="2" type="ORF">OXX778_LOCUS16139</name>
</gene>
<reference evidence="2" key="1">
    <citation type="submission" date="2021-02" db="EMBL/GenBank/DDBJ databases">
        <authorList>
            <person name="Nowell W R."/>
        </authorList>
    </citation>
    <scope>NUCLEOTIDE SEQUENCE</scope>
    <source>
        <strain evidence="2">Ploen Becks lab</strain>
    </source>
</reference>
<feature type="compositionally biased region" description="Basic and acidic residues" evidence="1">
    <location>
        <begin position="59"/>
        <end position="68"/>
    </location>
</feature>
<organism evidence="2 3">
    <name type="scientific">Brachionus calyciflorus</name>
    <dbReference type="NCBI Taxonomy" id="104777"/>
    <lineage>
        <taxon>Eukaryota</taxon>
        <taxon>Metazoa</taxon>
        <taxon>Spiralia</taxon>
        <taxon>Gnathifera</taxon>
        <taxon>Rotifera</taxon>
        <taxon>Eurotatoria</taxon>
        <taxon>Monogononta</taxon>
        <taxon>Pseudotrocha</taxon>
        <taxon>Ploima</taxon>
        <taxon>Brachionidae</taxon>
        <taxon>Brachionus</taxon>
    </lineage>
</organism>
<keyword evidence="3" id="KW-1185">Reference proteome</keyword>
<feature type="compositionally biased region" description="Polar residues" evidence="1">
    <location>
        <begin position="93"/>
        <end position="122"/>
    </location>
</feature>
<dbReference type="Proteomes" id="UP000663879">
    <property type="component" value="Unassembled WGS sequence"/>
</dbReference>
<sequence>MRPTKLDDKSSSNYWISDLLDLNAKDFENVFINPHLTWYQWALGSIKRNSKKLYQPRTAESKYGREGKPASSNSSNTTTSSANLNLTSHKNDQNLSQPLTVESKTVKISANSSLNVPSTTTK</sequence>
<comment type="caution">
    <text evidence="2">The sequence shown here is derived from an EMBL/GenBank/DDBJ whole genome shotgun (WGS) entry which is preliminary data.</text>
</comment>
<proteinExistence type="predicted"/>
<evidence type="ECO:0000313" key="3">
    <source>
        <dbReference type="Proteomes" id="UP000663879"/>
    </source>
</evidence>